<protein>
    <submittedName>
        <fullName evidence="6">Transthyretin-like family protein</fullName>
    </submittedName>
</protein>
<evidence type="ECO:0000313" key="6">
    <source>
        <dbReference type="WBParaSite" id="BXY_0296300.1"/>
    </source>
</evidence>
<dbReference type="GO" id="GO:0009986">
    <property type="term" value="C:cell surface"/>
    <property type="evidence" value="ECO:0007669"/>
    <property type="project" value="InterPro"/>
</dbReference>
<organism evidence="5 6">
    <name type="scientific">Bursaphelenchus xylophilus</name>
    <name type="common">Pinewood nematode worm</name>
    <name type="synonym">Aphelenchoides xylophilus</name>
    <dbReference type="NCBI Taxonomy" id="6326"/>
    <lineage>
        <taxon>Eukaryota</taxon>
        <taxon>Metazoa</taxon>
        <taxon>Ecdysozoa</taxon>
        <taxon>Nematoda</taxon>
        <taxon>Chromadorea</taxon>
        <taxon>Rhabditida</taxon>
        <taxon>Tylenchina</taxon>
        <taxon>Tylenchomorpha</taxon>
        <taxon>Aphelenchoidea</taxon>
        <taxon>Aphelenchoididae</taxon>
        <taxon>Bursaphelenchus</taxon>
    </lineage>
</organism>
<keyword evidence="4" id="KW-0732">Signal</keyword>
<evidence type="ECO:0000256" key="1">
    <source>
        <dbReference type="ARBA" id="ARBA00004613"/>
    </source>
</evidence>
<dbReference type="InterPro" id="IPR038479">
    <property type="entry name" value="Transthyretin-like_sf"/>
</dbReference>
<reference evidence="6" key="1">
    <citation type="submission" date="2016-11" db="UniProtKB">
        <authorList>
            <consortium name="WormBaseParasite"/>
        </authorList>
    </citation>
    <scope>IDENTIFICATION</scope>
</reference>
<dbReference type="Pfam" id="PF01060">
    <property type="entry name" value="TTR-52"/>
    <property type="match status" value="1"/>
</dbReference>
<accession>A0A1I7RQH0</accession>
<keyword evidence="3" id="KW-0964">Secreted</keyword>
<comment type="subcellular location">
    <subcellularLocation>
        <location evidence="1">Secreted</location>
    </subcellularLocation>
</comment>
<evidence type="ECO:0000313" key="5">
    <source>
        <dbReference type="Proteomes" id="UP000095284"/>
    </source>
</evidence>
<evidence type="ECO:0000256" key="3">
    <source>
        <dbReference type="ARBA" id="ARBA00022525"/>
    </source>
</evidence>
<comment type="similarity">
    <text evidence="2">Belongs to the nematode transthyretin-like family.</text>
</comment>
<dbReference type="PANTHER" id="PTHR21700">
    <property type="entry name" value="TRANSTHYRETIN-LIKE FAMILY PROTEIN-RELATED"/>
    <property type="match status" value="1"/>
</dbReference>
<dbReference type="GO" id="GO:0005576">
    <property type="term" value="C:extracellular region"/>
    <property type="evidence" value="ECO:0007669"/>
    <property type="project" value="UniProtKB-SubCell"/>
</dbReference>
<dbReference type="InterPro" id="IPR008969">
    <property type="entry name" value="CarboxyPept-like_regulatory"/>
</dbReference>
<evidence type="ECO:0000256" key="4">
    <source>
        <dbReference type="ARBA" id="ARBA00022729"/>
    </source>
</evidence>
<dbReference type="Gene3D" id="2.60.40.3330">
    <property type="match status" value="1"/>
</dbReference>
<dbReference type="SUPFAM" id="SSF49464">
    <property type="entry name" value="Carboxypeptidase regulatory domain-like"/>
    <property type="match status" value="1"/>
</dbReference>
<name>A0A1I7RQH0_BURXY</name>
<evidence type="ECO:0000256" key="2">
    <source>
        <dbReference type="ARBA" id="ARBA00010112"/>
    </source>
</evidence>
<dbReference type="InterPro" id="IPR001534">
    <property type="entry name" value="Transthyretin-like"/>
</dbReference>
<dbReference type="AlphaFoldDB" id="A0A1I7RQH0"/>
<dbReference type="WBParaSite" id="BXY_0296300.1">
    <property type="protein sequence ID" value="BXY_0296300.1"/>
    <property type="gene ID" value="BXY_0296300"/>
</dbReference>
<dbReference type="Proteomes" id="UP000095284">
    <property type="component" value="Unplaced"/>
</dbReference>
<sequence>MLRLLMRNLTIYNPVIGQNIRYTHSKMWTKLFVVSCLITVATAVFTKWEVKAAGQVTCDGNPVVNATVVLWDEDTFDDDRLQTRFTDENGRYEVYGSDTEFTKFTPYLVVKHSCDGKEQEVKHFIPKTYVFAEGSLITPYQKDFNFNRTSTSG</sequence>
<proteinExistence type="inferred from homology"/>